<dbReference type="EMBL" id="BAAADD010000006">
    <property type="protein sequence ID" value="GAA0574971.1"/>
    <property type="molecule type" value="Genomic_DNA"/>
</dbReference>
<evidence type="ECO:0000313" key="3">
    <source>
        <dbReference type="Proteomes" id="UP001499951"/>
    </source>
</evidence>
<evidence type="ECO:0000256" key="1">
    <source>
        <dbReference type="SAM" id="SignalP"/>
    </source>
</evidence>
<dbReference type="Proteomes" id="UP001499951">
    <property type="component" value="Unassembled WGS sequence"/>
</dbReference>
<dbReference type="RefSeq" id="WP_166935671.1">
    <property type="nucleotide sequence ID" value="NZ_BAAADD010000006.1"/>
</dbReference>
<sequence>MRAILLGLAALALTTAADAATPPAKASFEVRLIVACKPGEATLALIGSNEELCLAKDKVLDGSDIIRVDRYPTVPKAVIEITQAAADRLFEVTSTGDGEQRLGFVFNGKLIFAPYVGSPIKIKQLPLTLKNDPDDIDALVAAFPGDMAAK</sequence>
<name>A0ABP3PT74_9PROT</name>
<keyword evidence="3" id="KW-1185">Reference proteome</keyword>
<keyword evidence="1" id="KW-0732">Signal</keyword>
<organism evidence="2 3">
    <name type="scientific">Rhizomicrobium electricum</name>
    <dbReference type="NCBI Taxonomy" id="480070"/>
    <lineage>
        <taxon>Bacteria</taxon>
        <taxon>Pseudomonadati</taxon>
        <taxon>Pseudomonadota</taxon>
        <taxon>Alphaproteobacteria</taxon>
        <taxon>Micropepsales</taxon>
        <taxon>Micropepsaceae</taxon>
        <taxon>Rhizomicrobium</taxon>
    </lineage>
</organism>
<accession>A0ABP3PT74</accession>
<proteinExistence type="predicted"/>
<feature type="chain" id="PRO_5045037789" evidence="1">
    <location>
        <begin position="20"/>
        <end position="150"/>
    </location>
</feature>
<feature type="signal peptide" evidence="1">
    <location>
        <begin position="1"/>
        <end position="19"/>
    </location>
</feature>
<protein>
    <submittedName>
        <fullName evidence="2">Uncharacterized protein</fullName>
    </submittedName>
</protein>
<comment type="caution">
    <text evidence="2">The sequence shown here is derived from an EMBL/GenBank/DDBJ whole genome shotgun (WGS) entry which is preliminary data.</text>
</comment>
<reference evidence="3" key="1">
    <citation type="journal article" date="2019" name="Int. J. Syst. Evol. Microbiol.">
        <title>The Global Catalogue of Microorganisms (GCM) 10K type strain sequencing project: providing services to taxonomists for standard genome sequencing and annotation.</title>
        <authorList>
            <consortium name="The Broad Institute Genomics Platform"/>
            <consortium name="The Broad Institute Genome Sequencing Center for Infectious Disease"/>
            <person name="Wu L."/>
            <person name="Ma J."/>
        </authorList>
    </citation>
    <scope>NUCLEOTIDE SEQUENCE [LARGE SCALE GENOMIC DNA]</scope>
    <source>
        <strain evidence="3">JCM 15089</strain>
    </source>
</reference>
<gene>
    <name evidence="2" type="ORF">GCM10008942_24670</name>
</gene>
<evidence type="ECO:0000313" key="2">
    <source>
        <dbReference type="EMBL" id="GAA0574971.1"/>
    </source>
</evidence>